<dbReference type="EC" id="1.1.1.18" evidence="4"/>
<keyword evidence="3 4" id="KW-0520">NAD</keyword>
<comment type="caution">
    <text evidence="7">The sequence shown here is derived from an EMBL/GenBank/DDBJ whole genome shotgun (WGS) entry which is preliminary data.</text>
</comment>
<comment type="catalytic activity">
    <reaction evidence="4">
        <text>myo-inositol + NAD(+) = scyllo-inosose + NADH + H(+)</text>
        <dbReference type="Rhea" id="RHEA:16949"/>
        <dbReference type="ChEBI" id="CHEBI:15378"/>
        <dbReference type="ChEBI" id="CHEBI:17268"/>
        <dbReference type="ChEBI" id="CHEBI:17811"/>
        <dbReference type="ChEBI" id="CHEBI:57540"/>
        <dbReference type="ChEBI" id="CHEBI:57945"/>
        <dbReference type="EC" id="1.1.1.18"/>
    </reaction>
</comment>
<dbReference type="Pfam" id="PF02894">
    <property type="entry name" value="GFO_IDH_MocA_C"/>
    <property type="match status" value="1"/>
</dbReference>
<protein>
    <recommendedName>
        <fullName evidence="4">Inositol 2-dehydrogenase</fullName>
        <ecNumber evidence="4">1.1.1.18</ecNumber>
    </recommendedName>
    <alternativeName>
        <fullName evidence="4">Myo-inositol 2-dehydrogenase</fullName>
        <shortName evidence="4">MI 2-dehydrogenase</shortName>
    </alternativeName>
</protein>
<dbReference type="InterPro" id="IPR000683">
    <property type="entry name" value="Gfo/Idh/MocA-like_OxRdtase_N"/>
</dbReference>
<dbReference type="InterPro" id="IPR050424">
    <property type="entry name" value="Gfo-Idh-MocA_inositol_DH"/>
</dbReference>
<reference evidence="7" key="1">
    <citation type="submission" date="2021-01" db="EMBL/GenBank/DDBJ databases">
        <title>Whole genome shotgun sequence of Planosporangium mesophilum NBRC 109066.</title>
        <authorList>
            <person name="Komaki H."/>
            <person name="Tamura T."/>
        </authorList>
    </citation>
    <scope>NUCLEOTIDE SEQUENCE</scope>
    <source>
        <strain evidence="7">NBRC 109066</strain>
    </source>
</reference>
<dbReference type="Proteomes" id="UP000599074">
    <property type="component" value="Unassembled WGS sequence"/>
</dbReference>
<evidence type="ECO:0000256" key="2">
    <source>
        <dbReference type="ARBA" id="ARBA00023002"/>
    </source>
</evidence>
<evidence type="ECO:0000256" key="1">
    <source>
        <dbReference type="ARBA" id="ARBA00010928"/>
    </source>
</evidence>
<sequence>MVLNVGVIGTGNIGSDHVRRLATQVSGARVAALFDVDGERAGAVADRVGARVHSQAADVIEDIQVDAVVIASPGDTHADLVLACVAADKPVLCEKPLATTVESALKVLEAEVAHGRRLTRVGFMRRHDPGYRAVKVAVDDGSVGEPLLMHCVHRNASVPAGFTSDMSLTDSVIHEIDAARWLLGDEIVAATVVAVRPSPLATNGMRDPQLVLLETAGGAVVDVEVFLHCQYGYDVRCEVVGANGTVSLDTPTTGALTRSGRREQAVPEDWRVRFAPAYLDELQQWVDGVASGNGGGGGSSAWDGYAATAVAQACVASLSSGARTAVGLVDRPTLYA</sequence>
<dbReference type="SUPFAM" id="SSF55347">
    <property type="entry name" value="Glyceraldehyde-3-phosphate dehydrogenase-like, C-terminal domain"/>
    <property type="match status" value="1"/>
</dbReference>
<dbReference type="Gene3D" id="3.40.50.720">
    <property type="entry name" value="NAD(P)-binding Rossmann-like Domain"/>
    <property type="match status" value="1"/>
</dbReference>
<comment type="subunit">
    <text evidence="4">Homotetramer.</text>
</comment>
<dbReference type="EMBL" id="BOON01000031">
    <property type="protein sequence ID" value="GII23676.1"/>
    <property type="molecule type" value="Genomic_DNA"/>
</dbReference>
<dbReference type="GO" id="GO:0050112">
    <property type="term" value="F:inositol 2-dehydrogenase (NAD+) activity"/>
    <property type="evidence" value="ECO:0007669"/>
    <property type="project" value="UniProtKB-UniRule"/>
</dbReference>
<dbReference type="RefSeq" id="WP_168114298.1">
    <property type="nucleotide sequence ID" value="NZ_BOON01000031.1"/>
</dbReference>
<organism evidence="7 8">
    <name type="scientific">Planosporangium mesophilum</name>
    <dbReference type="NCBI Taxonomy" id="689768"/>
    <lineage>
        <taxon>Bacteria</taxon>
        <taxon>Bacillati</taxon>
        <taxon>Actinomycetota</taxon>
        <taxon>Actinomycetes</taxon>
        <taxon>Micromonosporales</taxon>
        <taxon>Micromonosporaceae</taxon>
        <taxon>Planosporangium</taxon>
    </lineage>
</organism>
<feature type="domain" description="Gfo/Idh/MocA-like oxidoreductase C-terminal" evidence="6">
    <location>
        <begin position="137"/>
        <end position="322"/>
    </location>
</feature>
<dbReference type="Pfam" id="PF01408">
    <property type="entry name" value="GFO_IDH_MocA"/>
    <property type="match status" value="1"/>
</dbReference>
<feature type="domain" description="Gfo/Idh/MocA-like oxidoreductase N-terminal" evidence="5">
    <location>
        <begin position="3"/>
        <end position="119"/>
    </location>
</feature>
<dbReference type="PANTHER" id="PTHR43593:SF1">
    <property type="entry name" value="INOSITOL 2-DEHYDROGENASE"/>
    <property type="match status" value="1"/>
</dbReference>
<dbReference type="HAMAP" id="MF_01671">
    <property type="entry name" value="IolG"/>
    <property type="match status" value="1"/>
</dbReference>
<name>A0A8J3X1C7_9ACTN</name>
<dbReference type="SUPFAM" id="SSF51735">
    <property type="entry name" value="NAD(P)-binding Rossmann-fold domains"/>
    <property type="match status" value="1"/>
</dbReference>
<evidence type="ECO:0000256" key="4">
    <source>
        <dbReference type="HAMAP-Rule" id="MF_01671"/>
    </source>
</evidence>
<dbReference type="AlphaFoldDB" id="A0A8J3X1C7"/>
<evidence type="ECO:0000259" key="6">
    <source>
        <dbReference type="Pfam" id="PF02894"/>
    </source>
</evidence>
<keyword evidence="8" id="KW-1185">Reference proteome</keyword>
<evidence type="ECO:0000259" key="5">
    <source>
        <dbReference type="Pfam" id="PF01408"/>
    </source>
</evidence>
<comment type="function">
    <text evidence="4">Involved in the oxidation of myo-inositol (MI) to 2-keto-myo-inositol (2KMI or 2-inosose).</text>
</comment>
<keyword evidence="2 4" id="KW-0560">Oxidoreductase</keyword>
<evidence type="ECO:0000313" key="7">
    <source>
        <dbReference type="EMBL" id="GII23676.1"/>
    </source>
</evidence>
<dbReference type="InterPro" id="IPR004104">
    <property type="entry name" value="Gfo/Idh/MocA-like_OxRdtase_C"/>
</dbReference>
<dbReference type="InterPro" id="IPR036291">
    <property type="entry name" value="NAD(P)-bd_dom_sf"/>
</dbReference>
<gene>
    <name evidence="4 7" type="primary">iolG</name>
    <name evidence="7" type="ORF">Pme01_32730</name>
</gene>
<proteinExistence type="inferred from homology"/>
<dbReference type="InterPro" id="IPR023794">
    <property type="entry name" value="MI/DCI_dehydrogenase"/>
</dbReference>
<dbReference type="Gene3D" id="3.30.360.10">
    <property type="entry name" value="Dihydrodipicolinate Reductase, domain 2"/>
    <property type="match status" value="1"/>
</dbReference>
<dbReference type="GO" id="GO:0000166">
    <property type="term" value="F:nucleotide binding"/>
    <property type="evidence" value="ECO:0007669"/>
    <property type="project" value="InterPro"/>
</dbReference>
<evidence type="ECO:0000313" key="8">
    <source>
        <dbReference type="Proteomes" id="UP000599074"/>
    </source>
</evidence>
<evidence type="ECO:0000256" key="3">
    <source>
        <dbReference type="ARBA" id="ARBA00023027"/>
    </source>
</evidence>
<dbReference type="GO" id="GO:0019310">
    <property type="term" value="P:inositol catabolic process"/>
    <property type="evidence" value="ECO:0007669"/>
    <property type="project" value="UniProtKB-UniRule"/>
</dbReference>
<accession>A0A8J3X1C7</accession>
<dbReference type="PANTHER" id="PTHR43593">
    <property type="match status" value="1"/>
</dbReference>
<comment type="similarity">
    <text evidence="1 4">Belongs to the Gfo/Idh/MocA family.</text>
</comment>